<evidence type="ECO:0000259" key="2">
    <source>
        <dbReference type="SMART" id="SM00909"/>
    </source>
</evidence>
<dbReference type="Proteomes" id="UP000316925">
    <property type="component" value="Unassembled WGS sequence"/>
</dbReference>
<keyword evidence="1" id="KW-0812">Transmembrane</keyword>
<evidence type="ECO:0000313" key="4">
    <source>
        <dbReference type="Proteomes" id="UP000316925"/>
    </source>
</evidence>
<evidence type="ECO:0000313" key="3">
    <source>
        <dbReference type="EMBL" id="TET93674.1"/>
    </source>
</evidence>
<gene>
    <name evidence="3" type="ORF">E3J33_01425</name>
</gene>
<name>A0A523YQA4_UNCAE</name>
<sequence length="192" mass="21878">MASRKKRRKYLLVYILVVVGVFVVGVLVGPLLREKGYQIKDWVIQPRPPREMKVVKLYFSDPQAEHLILEERKVVALPYMSEEAKEILKELIKGPLDSSLKPTIPLQTEVEDVYLKDDCFYVNFSLALKEKHPGGSSGELLTVYSIVNTLLVNFPSQSRVQILIQDKPVETLAGHIDIRNPLGKRLDIVKEL</sequence>
<organism evidence="3 4">
    <name type="scientific">Aerophobetes bacterium</name>
    <dbReference type="NCBI Taxonomy" id="2030807"/>
    <lineage>
        <taxon>Bacteria</taxon>
        <taxon>Candidatus Aerophobota</taxon>
    </lineage>
</organism>
<evidence type="ECO:0000256" key="1">
    <source>
        <dbReference type="SAM" id="Phobius"/>
    </source>
</evidence>
<keyword evidence="1" id="KW-1133">Transmembrane helix</keyword>
<feature type="transmembrane region" description="Helical" evidence="1">
    <location>
        <begin position="12"/>
        <end position="32"/>
    </location>
</feature>
<protein>
    <recommendedName>
        <fullName evidence="2">GerMN domain-containing protein</fullName>
    </recommendedName>
</protein>
<proteinExistence type="predicted"/>
<dbReference type="Pfam" id="PF10646">
    <property type="entry name" value="Germane"/>
    <property type="match status" value="1"/>
</dbReference>
<dbReference type="SMART" id="SM00909">
    <property type="entry name" value="Germane"/>
    <property type="match status" value="1"/>
</dbReference>
<keyword evidence="1" id="KW-0472">Membrane</keyword>
<accession>A0A523YQA4</accession>
<feature type="domain" description="GerMN" evidence="2">
    <location>
        <begin position="84"/>
        <end position="173"/>
    </location>
</feature>
<dbReference type="AlphaFoldDB" id="A0A523YQA4"/>
<dbReference type="EMBL" id="SOIJ01000081">
    <property type="protein sequence ID" value="TET93674.1"/>
    <property type="molecule type" value="Genomic_DNA"/>
</dbReference>
<reference evidence="3 4" key="1">
    <citation type="submission" date="2019-03" db="EMBL/GenBank/DDBJ databases">
        <title>Metabolic potential of uncultured bacteria and archaea associated with petroleum seepage in deep-sea sediments.</title>
        <authorList>
            <person name="Dong X."/>
            <person name="Hubert C."/>
        </authorList>
    </citation>
    <scope>NUCLEOTIDE SEQUENCE [LARGE SCALE GENOMIC DNA]</scope>
    <source>
        <strain evidence="3">E29_bin28</strain>
    </source>
</reference>
<dbReference type="InterPro" id="IPR019606">
    <property type="entry name" value="GerMN"/>
</dbReference>
<comment type="caution">
    <text evidence="3">The sequence shown here is derived from an EMBL/GenBank/DDBJ whole genome shotgun (WGS) entry which is preliminary data.</text>
</comment>